<dbReference type="EC" id="2.7.11.1" evidence="1"/>
<protein>
    <recommendedName>
        <fullName evidence="1">non-specific serine/threonine protein kinase</fullName>
        <ecNumber evidence="1">2.7.11.1</ecNumber>
    </recommendedName>
</protein>
<organism evidence="10 11">
    <name type="scientific">Neotoma lepida</name>
    <name type="common">Desert woodrat</name>
    <dbReference type="NCBI Taxonomy" id="56216"/>
    <lineage>
        <taxon>Eukaryota</taxon>
        <taxon>Metazoa</taxon>
        <taxon>Chordata</taxon>
        <taxon>Craniata</taxon>
        <taxon>Vertebrata</taxon>
        <taxon>Euteleostomi</taxon>
        <taxon>Mammalia</taxon>
        <taxon>Eutheria</taxon>
        <taxon>Euarchontoglires</taxon>
        <taxon>Glires</taxon>
        <taxon>Rodentia</taxon>
        <taxon>Myomorpha</taxon>
        <taxon>Muroidea</taxon>
        <taxon>Cricetidae</taxon>
        <taxon>Neotominae</taxon>
        <taxon>Neotoma</taxon>
    </lineage>
</organism>
<evidence type="ECO:0000256" key="2">
    <source>
        <dbReference type="ARBA" id="ARBA00022527"/>
    </source>
</evidence>
<comment type="caution">
    <text evidence="10">The sequence shown here is derived from an EMBL/GenBank/DDBJ whole genome shotgun (WGS) entry which is preliminary data.</text>
</comment>
<dbReference type="SMART" id="SM00220">
    <property type="entry name" value="S_TKc"/>
    <property type="match status" value="1"/>
</dbReference>
<evidence type="ECO:0000256" key="3">
    <source>
        <dbReference type="ARBA" id="ARBA00022679"/>
    </source>
</evidence>
<dbReference type="Gene3D" id="1.10.510.10">
    <property type="entry name" value="Transferase(Phosphotransferase) domain 1"/>
    <property type="match status" value="1"/>
</dbReference>
<gene>
    <name evidence="10" type="ORF">A6R68_09021</name>
</gene>
<keyword evidence="11" id="KW-1185">Reference proteome</keyword>
<keyword evidence="5" id="KW-0418">Kinase</keyword>
<keyword evidence="2" id="KW-0723">Serine/threonine-protein kinase</keyword>
<dbReference type="InterPro" id="IPR008271">
    <property type="entry name" value="Ser/Thr_kinase_AS"/>
</dbReference>
<evidence type="ECO:0000313" key="11">
    <source>
        <dbReference type="Proteomes" id="UP000092124"/>
    </source>
</evidence>
<name>A0A1A6G0Y6_NEOLE</name>
<evidence type="ECO:0000256" key="4">
    <source>
        <dbReference type="ARBA" id="ARBA00022741"/>
    </source>
</evidence>
<dbReference type="FunFam" id="1.10.510.10:FF:000571">
    <property type="entry name" value="Maternal embryonic leucine zipper kinase"/>
    <property type="match status" value="1"/>
</dbReference>
<dbReference type="GO" id="GO:0005634">
    <property type="term" value="C:nucleus"/>
    <property type="evidence" value="ECO:0007669"/>
    <property type="project" value="TreeGrafter"/>
</dbReference>
<feature type="domain" description="Protein kinase" evidence="9">
    <location>
        <begin position="1"/>
        <end position="172"/>
    </location>
</feature>
<dbReference type="OrthoDB" id="9632060at2759"/>
<comment type="catalytic activity">
    <reaction evidence="7">
        <text>L-threonyl-[protein] + ATP = O-phospho-L-threonyl-[protein] + ADP + H(+)</text>
        <dbReference type="Rhea" id="RHEA:46608"/>
        <dbReference type="Rhea" id="RHEA-COMP:11060"/>
        <dbReference type="Rhea" id="RHEA-COMP:11605"/>
        <dbReference type="ChEBI" id="CHEBI:15378"/>
        <dbReference type="ChEBI" id="CHEBI:30013"/>
        <dbReference type="ChEBI" id="CHEBI:30616"/>
        <dbReference type="ChEBI" id="CHEBI:61977"/>
        <dbReference type="ChEBI" id="CHEBI:456216"/>
        <dbReference type="EC" id="2.7.11.1"/>
    </reaction>
</comment>
<evidence type="ECO:0000256" key="6">
    <source>
        <dbReference type="ARBA" id="ARBA00022840"/>
    </source>
</evidence>
<dbReference type="Proteomes" id="UP000092124">
    <property type="component" value="Unassembled WGS sequence"/>
</dbReference>
<dbReference type="EMBL" id="LZPO01107947">
    <property type="protein sequence ID" value="OBS59853.1"/>
    <property type="molecule type" value="Genomic_DNA"/>
</dbReference>
<evidence type="ECO:0000256" key="7">
    <source>
        <dbReference type="ARBA" id="ARBA00047899"/>
    </source>
</evidence>
<keyword evidence="6" id="KW-0067">ATP-binding</keyword>
<dbReference type="PANTHER" id="PTHR24346:SF85">
    <property type="entry name" value="RIKEN CDNA 1810024B03 GENE"/>
    <property type="match status" value="1"/>
</dbReference>
<evidence type="ECO:0000259" key="9">
    <source>
        <dbReference type="PROSITE" id="PS50011"/>
    </source>
</evidence>
<evidence type="ECO:0000256" key="1">
    <source>
        <dbReference type="ARBA" id="ARBA00012513"/>
    </source>
</evidence>
<dbReference type="AlphaFoldDB" id="A0A1A6G0Y6"/>
<dbReference type="PANTHER" id="PTHR24346">
    <property type="entry name" value="MAP/MICROTUBULE AFFINITY-REGULATING KINASE"/>
    <property type="match status" value="1"/>
</dbReference>
<accession>A0A1A6G0Y6</accession>
<evidence type="ECO:0000313" key="10">
    <source>
        <dbReference type="EMBL" id="OBS59853.1"/>
    </source>
</evidence>
<dbReference type="InterPro" id="IPR000719">
    <property type="entry name" value="Prot_kinase_dom"/>
</dbReference>
<dbReference type="GO" id="GO:0005829">
    <property type="term" value="C:cytosol"/>
    <property type="evidence" value="ECO:0007669"/>
    <property type="project" value="TreeGrafter"/>
</dbReference>
<reference evidence="10 11" key="1">
    <citation type="submission" date="2016-06" db="EMBL/GenBank/DDBJ databases">
        <title>The Draft Genome Sequence and Annotation of the Desert Woodrat Neotoma lepida.</title>
        <authorList>
            <person name="Campbell M."/>
            <person name="Oakeson K.F."/>
            <person name="Yandell M."/>
            <person name="Halpert J.R."/>
            <person name="Dearing D."/>
        </authorList>
    </citation>
    <scope>NUCLEOTIDE SEQUENCE [LARGE SCALE GENOMIC DNA]</scope>
    <source>
        <strain evidence="10">417</strain>
        <tissue evidence="10">Liver</tissue>
    </source>
</reference>
<keyword evidence="4" id="KW-0547">Nucleotide-binding</keyword>
<dbReference type="Pfam" id="PF00069">
    <property type="entry name" value="Pkinase"/>
    <property type="match status" value="1"/>
</dbReference>
<dbReference type="GO" id="GO:0045719">
    <property type="term" value="P:negative regulation of glycogen biosynthetic process"/>
    <property type="evidence" value="ECO:0007669"/>
    <property type="project" value="TreeGrafter"/>
</dbReference>
<dbReference type="PROSITE" id="PS00108">
    <property type="entry name" value="PROTEIN_KINASE_ST"/>
    <property type="match status" value="1"/>
</dbReference>
<dbReference type="SUPFAM" id="SSF56112">
    <property type="entry name" value="Protein kinase-like (PK-like)"/>
    <property type="match status" value="1"/>
</dbReference>
<dbReference type="GO" id="GO:0005524">
    <property type="term" value="F:ATP binding"/>
    <property type="evidence" value="ECO:0007669"/>
    <property type="project" value="UniProtKB-KW"/>
</dbReference>
<dbReference type="STRING" id="56216.A0A1A6G0Y6"/>
<proteinExistence type="predicted"/>
<evidence type="ECO:0000256" key="8">
    <source>
        <dbReference type="ARBA" id="ARBA00048679"/>
    </source>
</evidence>
<sequence length="172" mass="19890">MTQTLVAIKILKRGTGTEHLISSEIELLKDLHHPHIVQLLQVIETKQKTYLVMEYAARGSLLKCVTMCGYLEEEEARILFRELTLAIKYIHSHNIAHRDIKAENILLDWEGHIKLSDFGLGKRFDSGEKVKGFCGTIEYCAPEFLDPGHWVVDRAEFSREHRWTAPYLSWTL</sequence>
<comment type="catalytic activity">
    <reaction evidence="8">
        <text>L-seryl-[protein] + ATP = O-phospho-L-seryl-[protein] + ADP + H(+)</text>
        <dbReference type="Rhea" id="RHEA:17989"/>
        <dbReference type="Rhea" id="RHEA-COMP:9863"/>
        <dbReference type="Rhea" id="RHEA-COMP:11604"/>
        <dbReference type="ChEBI" id="CHEBI:15378"/>
        <dbReference type="ChEBI" id="CHEBI:29999"/>
        <dbReference type="ChEBI" id="CHEBI:30616"/>
        <dbReference type="ChEBI" id="CHEBI:83421"/>
        <dbReference type="ChEBI" id="CHEBI:456216"/>
        <dbReference type="EC" id="2.7.11.1"/>
    </reaction>
</comment>
<keyword evidence="3" id="KW-0808">Transferase</keyword>
<dbReference type="GO" id="GO:0035556">
    <property type="term" value="P:intracellular signal transduction"/>
    <property type="evidence" value="ECO:0007669"/>
    <property type="project" value="TreeGrafter"/>
</dbReference>
<dbReference type="PROSITE" id="PS50011">
    <property type="entry name" value="PROTEIN_KINASE_DOM"/>
    <property type="match status" value="1"/>
</dbReference>
<dbReference type="GO" id="GO:0004674">
    <property type="term" value="F:protein serine/threonine kinase activity"/>
    <property type="evidence" value="ECO:0007669"/>
    <property type="project" value="UniProtKB-KW"/>
</dbReference>
<dbReference type="InterPro" id="IPR011009">
    <property type="entry name" value="Kinase-like_dom_sf"/>
</dbReference>
<evidence type="ECO:0000256" key="5">
    <source>
        <dbReference type="ARBA" id="ARBA00022777"/>
    </source>
</evidence>